<dbReference type="Pfam" id="PF13202">
    <property type="entry name" value="EF-hand_5"/>
    <property type="match status" value="3"/>
</dbReference>
<evidence type="ECO:0000256" key="1">
    <source>
        <dbReference type="ARBA" id="ARBA00022723"/>
    </source>
</evidence>
<keyword evidence="7" id="KW-1185">Reference proteome</keyword>
<dbReference type="InterPro" id="IPR011992">
    <property type="entry name" value="EF-hand-dom_pair"/>
</dbReference>
<dbReference type="CDD" id="cd00051">
    <property type="entry name" value="EFh"/>
    <property type="match status" value="1"/>
</dbReference>
<sequence length="323" mass="36878">MEGMREIATAYYERASEEEKEVAEAFFRKLDANGDGRVTLHELKKSVGYRLSNEKVFKQLDGNGDGTLDFYEVLAVYYMENKVQLLVCSGCWGLLVGPYFSCSLCLGKRPDTFNLCCDCYRRGNVEHEHSPKHLLDHHSLPAVLRSKEAEKSLPGKKEMEKLREIARAHYRAGSLKVQDLAYEFFKTMDTNGDGRVDLSEFLTFMRHEGYSQMHSPYFFNELDHDGNGALDFSEVMTLYYIIKSGRPFCDGCGNFIPGIFFSCVECFKNPQSPFNLCHDCYRSAICNHNHDGRVQFLDNYTLLEAKRDEALAQTAGINSNKVM</sequence>
<dbReference type="InterPro" id="IPR018247">
    <property type="entry name" value="EF_Hand_1_Ca_BS"/>
</dbReference>
<organism evidence="6 7">
    <name type="scientific">Sesamum angolense</name>
    <dbReference type="NCBI Taxonomy" id="2727404"/>
    <lineage>
        <taxon>Eukaryota</taxon>
        <taxon>Viridiplantae</taxon>
        <taxon>Streptophyta</taxon>
        <taxon>Embryophyta</taxon>
        <taxon>Tracheophyta</taxon>
        <taxon>Spermatophyta</taxon>
        <taxon>Magnoliopsida</taxon>
        <taxon>eudicotyledons</taxon>
        <taxon>Gunneridae</taxon>
        <taxon>Pentapetalae</taxon>
        <taxon>asterids</taxon>
        <taxon>lamiids</taxon>
        <taxon>Lamiales</taxon>
        <taxon>Pedaliaceae</taxon>
        <taxon>Sesamum</taxon>
    </lineage>
</organism>
<feature type="domain" description="EF-hand" evidence="5">
    <location>
        <begin position="176"/>
        <end position="211"/>
    </location>
</feature>
<proteinExistence type="predicted"/>
<dbReference type="PANTHER" id="PTHR10827">
    <property type="entry name" value="RETICULOCALBIN"/>
    <property type="match status" value="1"/>
</dbReference>
<dbReference type="AlphaFoldDB" id="A0AAE1X6G9"/>
<keyword evidence="3" id="KW-0862">Zinc</keyword>
<reference evidence="6" key="1">
    <citation type="submission" date="2020-06" db="EMBL/GenBank/DDBJ databases">
        <authorList>
            <person name="Li T."/>
            <person name="Hu X."/>
            <person name="Zhang T."/>
            <person name="Song X."/>
            <person name="Zhang H."/>
            <person name="Dai N."/>
            <person name="Sheng W."/>
            <person name="Hou X."/>
            <person name="Wei L."/>
        </authorList>
    </citation>
    <scope>NUCLEOTIDE SEQUENCE</scope>
    <source>
        <strain evidence="6">K16</strain>
        <tissue evidence="6">Leaf</tissue>
    </source>
</reference>
<feature type="domain" description="EF-hand" evidence="5">
    <location>
        <begin position="54"/>
        <end position="83"/>
    </location>
</feature>
<comment type="caution">
    <text evidence="6">The sequence shown here is derived from an EMBL/GenBank/DDBJ whole genome shotgun (WGS) entry which is preliminary data.</text>
</comment>
<keyword evidence="4" id="KW-0106">Calcium</keyword>
<dbReference type="Proteomes" id="UP001289374">
    <property type="component" value="Unassembled WGS sequence"/>
</dbReference>
<dbReference type="PROSITE" id="PS00018">
    <property type="entry name" value="EF_HAND_1"/>
    <property type="match status" value="4"/>
</dbReference>
<dbReference type="GO" id="GO:0005509">
    <property type="term" value="F:calcium ion binding"/>
    <property type="evidence" value="ECO:0007669"/>
    <property type="project" value="InterPro"/>
</dbReference>
<dbReference type="Gene3D" id="1.10.238.10">
    <property type="entry name" value="EF-hand"/>
    <property type="match status" value="2"/>
</dbReference>
<gene>
    <name evidence="6" type="ORF">Sango_0605600</name>
</gene>
<dbReference type="GO" id="GO:0005783">
    <property type="term" value="C:endoplasmic reticulum"/>
    <property type="evidence" value="ECO:0007669"/>
    <property type="project" value="TreeGrafter"/>
</dbReference>
<reference evidence="6" key="2">
    <citation type="journal article" date="2024" name="Plant">
        <title>Genomic evolution and insights into agronomic trait innovations of Sesamum species.</title>
        <authorList>
            <person name="Miao H."/>
            <person name="Wang L."/>
            <person name="Qu L."/>
            <person name="Liu H."/>
            <person name="Sun Y."/>
            <person name="Le M."/>
            <person name="Wang Q."/>
            <person name="Wei S."/>
            <person name="Zheng Y."/>
            <person name="Lin W."/>
            <person name="Duan Y."/>
            <person name="Cao H."/>
            <person name="Xiong S."/>
            <person name="Wang X."/>
            <person name="Wei L."/>
            <person name="Li C."/>
            <person name="Ma Q."/>
            <person name="Ju M."/>
            <person name="Zhao R."/>
            <person name="Li G."/>
            <person name="Mu C."/>
            <person name="Tian Q."/>
            <person name="Mei H."/>
            <person name="Zhang T."/>
            <person name="Gao T."/>
            <person name="Zhang H."/>
        </authorList>
    </citation>
    <scope>NUCLEOTIDE SEQUENCE</scope>
    <source>
        <strain evidence="6">K16</strain>
    </source>
</reference>
<evidence type="ECO:0000256" key="4">
    <source>
        <dbReference type="ARBA" id="ARBA00022837"/>
    </source>
</evidence>
<dbReference type="SUPFAM" id="SSF57850">
    <property type="entry name" value="RING/U-box"/>
    <property type="match status" value="2"/>
</dbReference>
<keyword evidence="2" id="KW-0863">Zinc-finger</keyword>
<dbReference type="Gene3D" id="3.30.60.90">
    <property type="match status" value="2"/>
</dbReference>
<dbReference type="PROSITE" id="PS50222">
    <property type="entry name" value="EF_HAND_2"/>
    <property type="match status" value="4"/>
</dbReference>
<dbReference type="SMART" id="SM00054">
    <property type="entry name" value="EFh"/>
    <property type="match status" value="4"/>
</dbReference>
<evidence type="ECO:0000256" key="3">
    <source>
        <dbReference type="ARBA" id="ARBA00022833"/>
    </source>
</evidence>
<protein>
    <recommendedName>
        <fullName evidence="5">EF-hand domain-containing protein</fullName>
    </recommendedName>
</protein>
<dbReference type="GO" id="GO:0008270">
    <property type="term" value="F:zinc ion binding"/>
    <property type="evidence" value="ECO:0007669"/>
    <property type="project" value="UniProtKB-KW"/>
</dbReference>
<accession>A0AAE1X6G9</accession>
<name>A0AAE1X6G9_9LAMI</name>
<evidence type="ECO:0000256" key="2">
    <source>
        <dbReference type="ARBA" id="ARBA00022771"/>
    </source>
</evidence>
<dbReference type="InterPro" id="IPR043145">
    <property type="entry name" value="Znf_ZZ_sf"/>
</dbReference>
<evidence type="ECO:0000313" key="6">
    <source>
        <dbReference type="EMBL" id="KAK4405991.1"/>
    </source>
</evidence>
<evidence type="ECO:0000259" key="5">
    <source>
        <dbReference type="PROSITE" id="PS50222"/>
    </source>
</evidence>
<keyword evidence="1" id="KW-0479">Metal-binding</keyword>
<dbReference type="EMBL" id="JACGWL010000003">
    <property type="protein sequence ID" value="KAK4405991.1"/>
    <property type="molecule type" value="Genomic_DNA"/>
</dbReference>
<dbReference type="PANTHER" id="PTHR10827:SF86">
    <property type="entry name" value="EF-HAND DOMAIN-CONTAINING PROTEIN"/>
    <property type="match status" value="1"/>
</dbReference>
<dbReference type="InterPro" id="IPR002048">
    <property type="entry name" value="EF_hand_dom"/>
</dbReference>
<feature type="domain" description="EF-hand" evidence="5">
    <location>
        <begin position="18"/>
        <end position="53"/>
    </location>
</feature>
<dbReference type="SUPFAM" id="SSF47473">
    <property type="entry name" value="EF-hand"/>
    <property type="match status" value="1"/>
</dbReference>
<evidence type="ECO:0000313" key="7">
    <source>
        <dbReference type="Proteomes" id="UP001289374"/>
    </source>
</evidence>
<feature type="domain" description="EF-hand" evidence="5">
    <location>
        <begin position="218"/>
        <end position="245"/>
    </location>
</feature>
<dbReference type="Pfam" id="PF00036">
    <property type="entry name" value="EF-hand_1"/>
    <property type="match status" value="1"/>
</dbReference>